<reference evidence="2" key="7">
    <citation type="submission" date="2012-08" db="EMBL/GenBank/DDBJ databases">
        <title>Oryza sativa nipponbare(GA3) genomic DNA, chromosome 1.</title>
        <authorList>
            <consortium name="IRGSP(International Rice Genome Sequencing Project)"/>
        </authorList>
    </citation>
    <scope>NUCLEOTIDE SEQUENCE</scope>
</reference>
<sequence length="109" mass="12438">MDRRRKRMSMRIKQRQVDENEEVAGEVLVGRSAPTASTPSPRSNMQVATTLTRASRWWLCARLRGARLWRCPRRRLRLSLRLPPPSNGGFVLCVANEINEGKSVICTGY</sequence>
<gene>
    <name evidence="2" type="ordered locus">Os01g0165400</name>
    <name evidence="1" type="ORF">P0701D05.10</name>
</gene>
<accession>Q5VQI4</accession>
<reference evidence="2" key="5">
    <citation type="journal article" date="2008" name="Nucleic Acids Res.">
        <title>The Rice Annotation Project Database (RAP-DB): 2008 update.</title>
        <authorList>
            <consortium name="The Rice Annotation Project (RAP)"/>
            <person name="Tanaka T."/>
            <person name="Antonio B.A."/>
            <person name="Kikuchi S."/>
            <person name="Matsumoto T."/>
            <person name="Nagamura Y."/>
            <person name="Numa H."/>
            <person name="Sakai H."/>
            <person name="Wu J."/>
            <person name="Itoh T."/>
            <person name="Sasaki T."/>
            <person name="Aono R."/>
            <person name="Fujii Y."/>
            <person name="Habara T."/>
            <person name="Harada E."/>
            <person name="Kanno M."/>
            <person name="Kawahara Y."/>
            <person name="Kawashima H."/>
            <person name="Kubooka H."/>
            <person name="Matsuya A."/>
            <person name="Nakaoka H."/>
            <person name="Saichi N."/>
            <person name="Sanbonmatsu R."/>
            <person name="Sato Y."/>
            <person name="Shinso Y."/>
            <person name="Suzuki M."/>
            <person name="Takeda J."/>
            <person name="Tanino M."/>
            <person name="Todokoro F."/>
            <person name="Yamaguchi K."/>
            <person name="Yamamoto N."/>
            <person name="Yamasaki C."/>
            <person name="Imanishi T."/>
            <person name="Okido T."/>
            <person name="Tada M."/>
            <person name="Ikeo K."/>
            <person name="Tateno Y."/>
            <person name="Gojobori T."/>
            <person name="Lin Y.C."/>
            <person name="Wei F.J."/>
            <person name="Hsing Y.I."/>
            <person name="Zhao Q."/>
            <person name="Han B."/>
            <person name="Kramer M.R."/>
            <person name="McCombie R.W."/>
            <person name="Lonsdale D."/>
            <person name="O'Donovan C.C."/>
            <person name="Whitfield E.J."/>
            <person name="Apweiler R."/>
            <person name="Koyanagi K.O."/>
            <person name="Khurana J.P."/>
            <person name="Raghuvanshi S."/>
            <person name="Singh N.K."/>
            <person name="Tyagi A.K."/>
            <person name="Haberer G."/>
            <person name="Fujisawa M."/>
            <person name="Hosokawa S."/>
            <person name="Ito Y."/>
            <person name="Ikawa H."/>
            <person name="Shibata M."/>
            <person name="Yamamoto M."/>
            <person name="Bruskiewich R.M."/>
            <person name="Hoen D.R."/>
            <person name="Bureau TE."/>
            <person name="Namiki N."/>
            <person name="Ohyanagi H."/>
            <person name="Sakai Y."/>
            <person name="Nobushima S."/>
            <person name="Sakata K."/>
            <person name="Barrero R.A."/>
            <person name="Sato Y."/>
            <person name="Souvorov A."/>
            <person name="Smith-White B."/>
            <person name="Tatusova T."/>
            <person name="An S."/>
            <person name="An G."/>
            <person name="OOta S."/>
            <person name="Fuks G."/>
            <person name="Messing J."/>
            <person name="Christie K.R."/>
            <person name="Lieberherr D."/>
            <person name="Kim H."/>
            <person name="Zuccolo A."/>
            <person name="Wing R.A."/>
            <person name="Nobuta K."/>
            <person name="Green P.J."/>
            <person name="Lu C."/>
            <person name="Meyers BC."/>
            <person name="Chaparro C."/>
            <person name="Piegu B."/>
            <person name="Panaud O."/>
            <person name="Echeverria M."/>
        </authorList>
    </citation>
    <scope>NUCLEOTIDE SEQUENCE</scope>
</reference>
<reference evidence="2" key="8">
    <citation type="submission" date="2012-08" db="EMBL/GenBank/DDBJ databases">
        <title>The Second Rice Annotation Project Meeting (RAP2).</title>
        <authorList>
            <consortium name="The Rice Annotation Project (RAP)"/>
        </authorList>
    </citation>
    <scope>NUCLEOTIDE SEQUENCE</scope>
</reference>
<reference evidence="3" key="6">
    <citation type="journal article" date="2008" name="Nucleic Acids Res.">
        <title>The rice annotation project database (RAP-DB): 2008 update.</title>
        <authorList>
            <consortium name="The rice annotation project (RAP)"/>
        </authorList>
    </citation>
    <scope>GENOME REANNOTATION</scope>
    <source>
        <strain evidence="3">cv. Nipponbare</strain>
    </source>
</reference>
<reference evidence="2" key="4">
    <citation type="journal article" date="2007" name="Genome Res.">
        <title>Curated Genome Annotation of Oryza sativa ssp. japonica and Comparative Genome Analysis with Arabidopsis thaliana.</title>
        <authorList>
            <consortium name="The Rice Annotation Project (RAP)"/>
            <person name="Itoh T."/>
            <person name="Tanaka T."/>
            <person name="Barrero R.A."/>
            <person name="Yamasaki C."/>
            <person name="Fujii Y."/>
            <person name="Hilton P.B."/>
            <person name="Antonio B.A."/>
            <person name="Aono H."/>
            <person name="Apweiler R."/>
            <person name="Bruskiewich R."/>
            <person name="Bureau T."/>
            <person name="Burr F."/>
            <person name="Costa de Oliveira A."/>
            <person name="Fuks G."/>
            <person name="Habara T."/>
            <person name="Haberer G."/>
            <person name="Han B."/>
            <person name="Harada E."/>
            <person name="Hiraki A.T."/>
            <person name="Hirochika H."/>
            <person name="Hoen D."/>
            <person name="Hokari H."/>
            <person name="Hosokawa S."/>
            <person name="Hsing Y."/>
            <person name="Ikawa H."/>
            <person name="Ikeo K."/>
            <person name="Imanishi T."/>
            <person name="Ito Y."/>
            <person name="Jaiswal P."/>
            <person name="Kanno M."/>
            <person name="Kawahara Y."/>
            <person name="Kawamura T."/>
            <person name="Kawashima H."/>
            <person name="Khurana J.P."/>
            <person name="Kikuchi S."/>
            <person name="Komatsu S."/>
            <person name="Koyanagi K.O."/>
            <person name="Kubooka H."/>
            <person name="Lieberherr D."/>
            <person name="Lin Y.C."/>
            <person name="Lonsdale D."/>
            <person name="Matsumoto T."/>
            <person name="Matsuya A."/>
            <person name="McCombie W.R."/>
            <person name="Messing J."/>
            <person name="Miyao A."/>
            <person name="Mulder N."/>
            <person name="Nagamura Y."/>
            <person name="Nam J."/>
            <person name="Namiki N."/>
            <person name="Numa H."/>
            <person name="Nurimoto S."/>
            <person name="O'donovan C."/>
            <person name="Ohyanagi H."/>
            <person name="Okido T."/>
            <person name="Oota S."/>
            <person name="Osato N."/>
            <person name="Palmer L.E."/>
            <person name="Quetier F."/>
            <person name="Raghuvanshi S."/>
            <person name="Saichi N."/>
            <person name="Sakai H."/>
            <person name="Sakai Y."/>
            <person name="Sakata K."/>
            <person name="Sakurai T."/>
            <person name="Sato F."/>
            <person name="Sato Y."/>
            <person name="Schoof H."/>
            <person name="Seki M."/>
            <person name="Shibata M."/>
            <person name="Shimizu Y."/>
            <person name="Shinozaki K."/>
            <person name="Shinso Y."/>
            <person name="Singh N.K."/>
            <person name="Smith-White B."/>
            <person name="Takeda J."/>
            <person name="Tanino M."/>
            <person name="Tatusova T."/>
            <person name="Thongjuea S."/>
            <person name="Todokoro F."/>
            <person name="Tsugane M."/>
            <person name="Tyagi A.K."/>
            <person name="Vanavichit A."/>
            <person name="Wang A."/>
            <person name="Wing R.A."/>
            <person name="Yamaguchi K."/>
            <person name="Yamamoto M."/>
            <person name="Yamamoto N."/>
            <person name="Yu Y."/>
            <person name="Zhang H."/>
            <person name="Zhao Q."/>
            <person name="Higo K."/>
            <person name="Burr B."/>
            <person name="Gojobori T."/>
            <person name="Sasaki T."/>
        </authorList>
    </citation>
    <scope>NUCLEOTIDE SEQUENCE</scope>
</reference>
<organism evidence="1">
    <name type="scientific">Oryza sativa subsp. japonica</name>
    <name type="common">Rice</name>
    <dbReference type="NCBI Taxonomy" id="39947"/>
    <lineage>
        <taxon>Eukaryota</taxon>
        <taxon>Viridiplantae</taxon>
        <taxon>Streptophyta</taxon>
        <taxon>Embryophyta</taxon>
        <taxon>Tracheophyta</taxon>
        <taxon>Spermatophyta</taxon>
        <taxon>Magnoliopsida</taxon>
        <taxon>Liliopsida</taxon>
        <taxon>Poales</taxon>
        <taxon>Poaceae</taxon>
        <taxon>BOP clade</taxon>
        <taxon>Oryzoideae</taxon>
        <taxon>Oryzeae</taxon>
        <taxon>Oryzinae</taxon>
        <taxon>Oryza</taxon>
        <taxon>Oryza sativa</taxon>
    </lineage>
</organism>
<evidence type="ECO:0000313" key="3">
    <source>
        <dbReference type="Proteomes" id="UP000000763"/>
    </source>
</evidence>
<dbReference type="EMBL" id="AP003301">
    <property type="protein sequence ID" value="BAD68292.1"/>
    <property type="molecule type" value="Genomic_DNA"/>
</dbReference>
<dbReference type="Proteomes" id="UP000817658">
    <property type="component" value="Chromosome 1"/>
</dbReference>
<evidence type="ECO:0000313" key="1">
    <source>
        <dbReference type="EMBL" id="BAD68292.1"/>
    </source>
</evidence>
<dbReference type="EMBL" id="AP008207">
    <property type="protein sequence ID" value="BAH90924.1"/>
    <property type="molecule type" value="Genomic_DNA"/>
</dbReference>
<evidence type="ECO:0000313" key="2">
    <source>
        <dbReference type="EMBL" id="BAH90924.1"/>
    </source>
</evidence>
<reference evidence="2 3" key="2">
    <citation type="journal article" date="2005" name="Nature">
        <title>The map-based sequence of the rice genome.</title>
        <authorList>
            <consortium name="International rice genome sequencing project (IRGSP)"/>
            <person name="Matsumoto T."/>
            <person name="Wu J."/>
            <person name="Kanamori H."/>
            <person name="Katayose Y."/>
            <person name="Fujisawa M."/>
            <person name="Namiki N."/>
            <person name="Mizuno H."/>
            <person name="Yamamoto K."/>
            <person name="Antonio B.A."/>
            <person name="Baba T."/>
            <person name="Sakata K."/>
            <person name="Nagamura Y."/>
            <person name="Aoki H."/>
            <person name="Arikawa K."/>
            <person name="Arita K."/>
            <person name="Bito T."/>
            <person name="Chiden Y."/>
            <person name="Fujitsuka N."/>
            <person name="Fukunaka R."/>
            <person name="Hamada M."/>
            <person name="Harada C."/>
            <person name="Hayashi A."/>
            <person name="Hijishita S."/>
            <person name="Honda M."/>
            <person name="Hosokawa S."/>
            <person name="Ichikawa Y."/>
            <person name="Idonuma A."/>
            <person name="Iijima M."/>
            <person name="Ikeda M."/>
            <person name="Ikeno M."/>
            <person name="Ito K."/>
            <person name="Ito S."/>
            <person name="Ito T."/>
            <person name="Ito Y."/>
            <person name="Ito Y."/>
            <person name="Iwabuchi A."/>
            <person name="Kamiya K."/>
            <person name="Karasawa W."/>
            <person name="Kurita K."/>
            <person name="Katagiri S."/>
            <person name="Kikuta A."/>
            <person name="Kobayashi H."/>
            <person name="Kobayashi N."/>
            <person name="Machita K."/>
            <person name="Maehara T."/>
            <person name="Masukawa M."/>
            <person name="Mizubayashi T."/>
            <person name="Mukai Y."/>
            <person name="Nagasaki H."/>
            <person name="Nagata Y."/>
            <person name="Naito S."/>
            <person name="Nakashima M."/>
            <person name="Nakama Y."/>
            <person name="Nakamichi Y."/>
            <person name="Nakamura M."/>
            <person name="Meguro A."/>
            <person name="Negishi M."/>
            <person name="Ohta I."/>
            <person name="Ohta T."/>
            <person name="Okamoto M."/>
            <person name="Ono N."/>
            <person name="Saji S."/>
            <person name="Sakaguchi M."/>
            <person name="Sakai K."/>
            <person name="Shibata M."/>
            <person name="Shimokawa T."/>
            <person name="Song J."/>
            <person name="Takazaki Y."/>
            <person name="Terasawa K."/>
            <person name="Tsugane M."/>
            <person name="Tsuji K."/>
            <person name="Ueda S."/>
            <person name="Waki K."/>
            <person name="Yamagata H."/>
            <person name="Yamamoto M."/>
            <person name="Yamamoto S."/>
            <person name="Yamane H."/>
            <person name="Yoshiki S."/>
            <person name="Yoshihara R."/>
            <person name="Yukawa K."/>
            <person name="Zhong H."/>
            <person name="Yano M."/>
            <person name="Yuan Q."/>
            <person name="Ouyang S."/>
            <person name="Liu J."/>
            <person name="Jones K.M."/>
            <person name="Gansberger K."/>
            <person name="Moffat K."/>
            <person name="Hill J."/>
            <person name="Bera J."/>
            <person name="Fadrosh D."/>
            <person name="Jin S."/>
            <person name="Johri S."/>
            <person name="Kim M."/>
            <person name="Overton L."/>
            <person name="Reardon M."/>
            <person name="Tsitrin T."/>
            <person name="Vuong H."/>
            <person name="Weaver B."/>
            <person name="Ciecko A."/>
            <person name="Tallon L."/>
            <person name="Jackson J."/>
            <person name="Pai G."/>
            <person name="Aken S.V."/>
            <person name="Utterback T."/>
            <person name="Reidmuller S."/>
            <person name="Feldblyum T."/>
            <person name="Hsiao J."/>
            <person name="Zismann V."/>
            <person name="Iobst S."/>
            <person name="de Vazeille A.R."/>
            <person name="Buell C.R."/>
            <person name="Ying K."/>
            <person name="Li Y."/>
            <person name="Lu T."/>
            <person name="Huang Y."/>
            <person name="Zhao Q."/>
            <person name="Feng Q."/>
            <person name="Zhang L."/>
            <person name="Zhu J."/>
            <person name="Weng Q."/>
            <person name="Mu J."/>
            <person name="Lu Y."/>
            <person name="Fan D."/>
            <person name="Liu Y."/>
            <person name="Guan J."/>
            <person name="Zhang Y."/>
            <person name="Yu S."/>
            <person name="Liu X."/>
            <person name="Zhang Y."/>
            <person name="Hong G."/>
            <person name="Han B."/>
            <person name="Choisne N."/>
            <person name="Demange N."/>
            <person name="Orjeda G."/>
            <person name="Samain S."/>
            <person name="Cattolico L."/>
            <person name="Pelletier E."/>
            <person name="Couloux A."/>
            <person name="Segurens B."/>
            <person name="Wincker P."/>
            <person name="D'Hont A."/>
            <person name="Scarpelli C."/>
            <person name="Weissenbach J."/>
            <person name="Salanoubat M."/>
            <person name="Quetier F."/>
            <person name="Yu Y."/>
            <person name="Kim H.R."/>
            <person name="Rambo T."/>
            <person name="Currie J."/>
            <person name="Collura K."/>
            <person name="Luo M."/>
            <person name="Yang T."/>
            <person name="Ammiraju J.S.S."/>
            <person name="Engler F."/>
            <person name="Soderlund C."/>
            <person name="Wing R.A."/>
            <person name="Palmer L.E."/>
            <person name="de la Bastide M."/>
            <person name="Spiegel L."/>
            <person name="Nascimento L."/>
            <person name="Zutavern T."/>
            <person name="O'Shaughnessy A."/>
            <person name="Dike S."/>
            <person name="Dedhia N."/>
            <person name="Preston R."/>
            <person name="Balija V."/>
            <person name="McCombie W.R."/>
            <person name="Chow T."/>
            <person name="Chen H."/>
            <person name="Chung M."/>
            <person name="Chen C."/>
            <person name="Shaw J."/>
            <person name="Wu H."/>
            <person name="Hsiao K."/>
            <person name="Chao Y."/>
            <person name="Chu M."/>
            <person name="Cheng C."/>
            <person name="Hour A."/>
            <person name="Lee P."/>
            <person name="Lin S."/>
            <person name="Lin Y."/>
            <person name="Liou J."/>
            <person name="Liu S."/>
            <person name="Hsing Y."/>
            <person name="Raghuvanshi S."/>
            <person name="Mohanty A."/>
            <person name="Bharti A.K."/>
            <person name="Gaur A."/>
            <person name="Gupta V."/>
            <person name="Kumar D."/>
            <person name="Ravi V."/>
            <person name="Vij S."/>
            <person name="Kapur A."/>
            <person name="Khurana P."/>
            <person name="Khurana P."/>
            <person name="Khurana J.P."/>
            <person name="Tyagi A.K."/>
            <person name="Gaikwad K."/>
            <person name="Singh A."/>
            <person name="Dalal V."/>
            <person name="Srivastava S."/>
            <person name="Dixit A."/>
            <person name="Pal A.K."/>
            <person name="Ghazi I.A."/>
            <person name="Yadav M."/>
            <person name="Pandit A."/>
            <person name="Bhargava A."/>
            <person name="Sureshbabu K."/>
            <person name="Batra K."/>
            <person name="Sharma T.R."/>
            <person name="Mohapatra T."/>
            <person name="Singh N.K."/>
            <person name="Messing J."/>
            <person name="Nelson A.B."/>
            <person name="Fuks G."/>
            <person name="Kavchok S."/>
            <person name="Keizer G."/>
            <person name="Linton E."/>
            <person name="Llaca V."/>
            <person name="Song R."/>
            <person name="Tanyolac B."/>
            <person name="Young S."/>
            <person name="Ho-Il K."/>
            <person name="Hahn J.H."/>
            <person name="Sangsakoo G."/>
            <person name="Vanavichit A."/>
            <person name="de Mattos Luiz.A.T."/>
            <person name="Zimmer P.D."/>
            <person name="Malone G."/>
            <person name="Dellagostin O."/>
            <person name="de Oliveira A.C."/>
            <person name="Bevan M."/>
            <person name="Bancroft I."/>
            <person name="Minx P."/>
            <person name="Cordum H."/>
            <person name="Wilson R."/>
            <person name="Cheng Z."/>
            <person name="Jin W."/>
            <person name="Jiang J."/>
            <person name="Leong S.A."/>
            <person name="Iwama H."/>
            <person name="Gojobori T."/>
            <person name="Itoh T."/>
            <person name="Niimura Y."/>
            <person name="Fujii Y."/>
            <person name="Habara T."/>
            <person name="Sakai H."/>
            <person name="Sato Y."/>
            <person name="Wilson G."/>
            <person name="Kumar K."/>
            <person name="McCouch S."/>
            <person name="Juretic N."/>
            <person name="Hoen D."/>
            <person name="Wright S."/>
            <person name="Bruskiewich R."/>
            <person name="Bureau T."/>
            <person name="Miyao A."/>
            <person name="Hirochika H."/>
            <person name="Nishikawa T."/>
            <person name="Kadowaki K."/>
            <person name="Sugiura M."/>
            <person name="Burr B."/>
            <person name="Sasaki T."/>
        </authorList>
    </citation>
    <scope>NUCLEOTIDE SEQUENCE [LARGE SCALE GENOMIC DNA]</scope>
    <source>
        <strain evidence="3">cv. Nipponbare</strain>
    </source>
</reference>
<dbReference type="AlphaFoldDB" id="Q5VQI4"/>
<name>Q5VQI4_ORYSJ</name>
<reference evidence="1" key="1">
    <citation type="journal article" date="2002" name="Nature">
        <title>The genome sequence and structure of rice chromosome 1.</title>
        <authorList>
            <person name="Sasaki T."/>
            <person name="Matsumoto T."/>
            <person name="Yamamoto K."/>
            <person name="Sakata K."/>
            <person name="Baba T."/>
            <person name="Katayose Y."/>
            <person name="Wu J."/>
            <person name="Niimura Y."/>
            <person name="Cheng Z."/>
            <person name="Nagamura Y."/>
            <person name="Antonio B.A."/>
            <person name="Kanamori H."/>
            <person name="Hosokawa S."/>
            <person name="Masukawa M."/>
            <person name="Arikawa K."/>
            <person name="Chiden Y."/>
            <person name="Hayashi M."/>
            <person name="Okamoto M."/>
            <person name="Ando T."/>
            <person name="Aoki H."/>
            <person name="Arita K."/>
            <person name="Hamada M."/>
            <person name="Harada C."/>
            <person name="Hijishita S."/>
            <person name="Honda M."/>
            <person name="Ichikawa Y."/>
            <person name="Idonuma A."/>
            <person name="Iijima M."/>
            <person name="Ikeda M."/>
            <person name="Ikeno M."/>
            <person name="Itoh S."/>
            <person name="Itoh T."/>
            <person name="Itoh Y."/>
            <person name="Itoh Y."/>
            <person name="Iwabuchi A."/>
            <person name="Kamiya K."/>
            <person name="Karasawa W."/>
            <person name="Katagiri S."/>
            <person name="Kikuta A."/>
            <person name="Kobayashi N."/>
            <person name="Kono I."/>
            <person name="Machita K."/>
            <person name="Maehara T."/>
            <person name="Mizuno H."/>
            <person name="Mizubayashi T."/>
            <person name="Mukai Y."/>
            <person name="Nagasaki H."/>
            <person name="Nakashima M."/>
            <person name="Nakama Y."/>
            <person name="Nakamichi Y."/>
            <person name="Nakamura M."/>
            <person name="Namiki N."/>
            <person name="Negishi M."/>
            <person name="Ohta I."/>
            <person name="Ono N."/>
            <person name="Saji S."/>
            <person name="Sakai K."/>
            <person name="Shibata M."/>
            <person name="Shimokawa T."/>
            <person name="Shomura A."/>
            <person name="Song J."/>
            <person name="Takazaki Y."/>
            <person name="Terasawa K."/>
            <person name="Tsuji K."/>
            <person name="Waki K."/>
            <person name="Yamagata H."/>
            <person name="Yamane H."/>
            <person name="Yoshiki S."/>
            <person name="Yoshihara R."/>
            <person name="Yukawa K."/>
            <person name="Zhong H."/>
            <person name="Iwama H."/>
            <person name="Endo T."/>
            <person name="Ito H."/>
            <person name="Hahn J.H."/>
            <person name="Kim H.I."/>
            <person name="Eun M.Y."/>
            <person name="Yano M."/>
            <person name="Jiang J."/>
            <person name="Gojobori T."/>
        </authorList>
    </citation>
    <scope>NUCLEOTIDE SEQUENCE</scope>
</reference>
<reference evidence="2" key="3">
    <citation type="journal article" date="2006" name="Nucleic Acids Res.">
        <title>The Rice Annotation Project Database (RAP-DB): hub for Oryza sativa ssp. japonica genome information.</title>
        <authorList>
            <person name="Ohyanagi H."/>
            <person name="Tanaka T."/>
            <person name="Sakai H."/>
            <person name="Shigemoto Y."/>
            <person name="Yamaguchi K."/>
            <person name="Habara T."/>
            <person name="Fujii Y."/>
            <person name="Antonio B.A."/>
            <person name="Nagamura Y."/>
            <person name="Imanishi T."/>
            <person name="Ikeo K."/>
            <person name="Itoh T."/>
            <person name="Gojobori T."/>
            <person name="Sasaki T."/>
        </authorList>
    </citation>
    <scope>NUCLEOTIDE SEQUENCE</scope>
</reference>
<dbReference type="Proteomes" id="UP000000763">
    <property type="component" value="Chromosome 1"/>
</dbReference>
<protein>
    <submittedName>
        <fullName evidence="2">Os01g0165400 protein</fullName>
    </submittedName>
</protein>
<dbReference type="KEGG" id="dosa:Os01g0165400"/>
<proteinExistence type="predicted"/>